<evidence type="ECO:0000256" key="1">
    <source>
        <dbReference type="SAM" id="SignalP"/>
    </source>
</evidence>
<dbReference type="InterPro" id="IPR038606">
    <property type="entry name" value="To_sf"/>
</dbReference>
<dbReference type="AlphaFoldDB" id="A0AAE1LBD3"/>
<dbReference type="InterPro" id="IPR010562">
    <property type="entry name" value="Haemolymph_juvenile_hormone-bd"/>
</dbReference>
<organism evidence="2 3">
    <name type="scientific">Frankliniella fusca</name>
    <dbReference type="NCBI Taxonomy" id="407009"/>
    <lineage>
        <taxon>Eukaryota</taxon>
        <taxon>Metazoa</taxon>
        <taxon>Ecdysozoa</taxon>
        <taxon>Arthropoda</taxon>
        <taxon>Hexapoda</taxon>
        <taxon>Insecta</taxon>
        <taxon>Pterygota</taxon>
        <taxon>Neoptera</taxon>
        <taxon>Paraneoptera</taxon>
        <taxon>Thysanoptera</taxon>
        <taxon>Terebrantia</taxon>
        <taxon>Thripoidea</taxon>
        <taxon>Thripidae</taxon>
        <taxon>Frankliniella</taxon>
    </lineage>
</organism>
<reference evidence="2" key="2">
    <citation type="journal article" date="2023" name="BMC Genomics">
        <title>Pest status, molecular evolution, and epigenetic factors derived from the genome assembly of Frankliniella fusca, a thysanopteran phytovirus vector.</title>
        <authorList>
            <person name="Catto M.A."/>
            <person name="Labadie P.E."/>
            <person name="Jacobson A.L."/>
            <person name="Kennedy G.G."/>
            <person name="Srinivasan R."/>
            <person name="Hunt B.G."/>
        </authorList>
    </citation>
    <scope>NUCLEOTIDE SEQUENCE</scope>
    <source>
        <strain evidence="2">PL_HMW_Pooled</strain>
    </source>
</reference>
<feature type="signal peptide" evidence="1">
    <location>
        <begin position="1"/>
        <end position="23"/>
    </location>
</feature>
<protein>
    <submittedName>
        <fullName evidence="2">23S rRNA (Uracil(747)-C(5))-methyltransferase RlmC</fullName>
    </submittedName>
</protein>
<accession>A0AAE1LBD3</accession>
<evidence type="ECO:0000313" key="3">
    <source>
        <dbReference type="Proteomes" id="UP001219518"/>
    </source>
</evidence>
<dbReference type="Pfam" id="PF06585">
    <property type="entry name" value="JHBP"/>
    <property type="match status" value="1"/>
</dbReference>
<dbReference type="Gene3D" id="3.15.10.30">
    <property type="entry name" value="Haemolymph juvenile hormone binding protein"/>
    <property type="match status" value="1"/>
</dbReference>
<dbReference type="Proteomes" id="UP001219518">
    <property type="component" value="Unassembled WGS sequence"/>
</dbReference>
<keyword evidence="3" id="KW-1185">Reference proteome</keyword>
<dbReference type="EMBL" id="JAHWGI010000289">
    <property type="protein sequence ID" value="KAK3911917.1"/>
    <property type="molecule type" value="Genomic_DNA"/>
</dbReference>
<gene>
    <name evidence="2" type="ORF">KUF71_021486</name>
</gene>
<reference evidence="2" key="1">
    <citation type="submission" date="2021-07" db="EMBL/GenBank/DDBJ databases">
        <authorList>
            <person name="Catto M.A."/>
            <person name="Jacobson A."/>
            <person name="Kennedy G."/>
            <person name="Labadie P."/>
            <person name="Hunt B.G."/>
            <person name="Srinivasan R."/>
        </authorList>
    </citation>
    <scope>NUCLEOTIDE SEQUENCE</scope>
    <source>
        <strain evidence="2">PL_HMW_Pooled</strain>
        <tissue evidence="2">Head</tissue>
    </source>
</reference>
<evidence type="ECO:0000313" key="2">
    <source>
        <dbReference type="EMBL" id="KAK3911917.1"/>
    </source>
</evidence>
<comment type="caution">
    <text evidence="2">The sequence shown here is derived from an EMBL/GenBank/DDBJ whole genome shotgun (WGS) entry which is preliminary data.</text>
</comment>
<name>A0AAE1LBD3_9NEOP</name>
<sequence>MAGPGRTALTALAALLVLATANSHLLVKGAGDLQDGAAHLGQLSEEHLVHLLSNDNAHTKLEKWLTEAVYKFRDNMKNSQPDLGLPVLDPFSLVSDKPLVVDSKAAHIDISGYSVLAKSLSSLEVQELSLYLVERTGLVDVTLSKFTADVTVDVGPGSWISPLKIAFNDRLKISFSSPRISLGTRTKITLSGAKLHVQSVKIQLDLGDWEFEITHEGEGTSSHNPGLDALLAALVRDQAPSLIDAWMPVLEKKVTALLDEQLQKVQISDLIPHD</sequence>
<keyword evidence="1" id="KW-0732">Signal</keyword>
<feature type="chain" id="PRO_5041961868" evidence="1">
    <location>
        <begin position="24"/>
        <end position="274"/>
    </location>
</feature>
<proteinExistence type="predicted"/>